<evidence type="ECO:0000313" key="2">
    <source>
        <dbReference type="WBParaSite" id="PS1159_v2.g895.t1"/>
    </source>
</evidence>
<proteinExistence type="predicted"/>
<dbReference type="Proteomes" id="UP000887580">
    <property type="component" value="Unplaced"/>
</dbReference>
<organism evidence="1 2">
    <name type="scientific">Panagrolaimus sp. PS1159</name>
    <dbReference type="NCBI Taxonomy" id="55785"/>
    <lineage>
        <taxon>Eukaryota</taxon>
        <taxon>Metazoa</taxon>
        <taxon>Ecdysozoa</taxon>
        <taxon>Nematoda</taxon>
        <taxon>Chromadorea</taxon>
        <taxon>Rhabditida</taxon>
        <taxon>Tylenchina</taxon>
        <taxon>Panagrolaimomorpha</taxon>
        <taxon>Panagrolaimoidea</taxon>
        <taxon>Panagrolaimidae</taxon>
        <taxon>Panagrolaimus</taxon>
    </lineage>
</organism>
<reference evidence="2" key="1">
    <citation type="submission" date="2022-11" db="UniProtKB">
        <authorList>
            <consortium name="WormBaseParasite"/>
        </authorList>
    </citation>
    <scope>IDENTIFICATION</scope>
</reference>
<accession>A0AC35GUM1</accession>
<sequence length="271" mass="31970">MDAERFYEMQKQRFEIFKSQDFESGFFDVTFEVEGQKIFADKFTLTTISAPFKTMLSERWTKNDEAIELQSHSYANFYRFLTFLYSGKCDLNSRNFSAMVDLAEFYDVSALKILCDERLSQSPTKYEDRSIFHFIEVSKRFSLIKSLSMLKGYVSQNFSTLLHSPYFLKSNKAVIDLFLTCERDSLQEELLFESVFKWAEIQVEQNYQIDEKFDFNEAIKNELIKILPNINFIQMSHEFLIQYVVKKAFLFSGDELSVILLQNYNETTGKS</sequence>
<protein>
    <submittedName>
        <fullName evidence="2">BTB domain-containing protein</fullName>
    </submittedName>
</protein>
<dbReference type="WBParaSite" id="PS1159_v2.g895.t1">
    <property type="protein sequence ID" value="PS1159_v2.g895.t1"/>
    <property type="gene ID" value="PS1159_v2.g895"/>
</dbReference>
<evidence type="ECO:0000313" key="1">
    <source>
        <dbReference type="Proteomes" id="UP000887580"/>
    </source>
</evidence>
<name>A0AC35GUM1_9BILA</name>